<dbReference type="RefSeq" id="WP_184479280.1">
    <property type="nucleotide sequence ID" value="NZ_JACHIV010000001.1"/>
</dbReference>
<evidence type="ECO:0000313" key="4">
    <source>
        <dbReference type="Proteomes" id="UP000580474"/>
    </source>
</evidence>
<sequence>MYIERILSRWEQDEERDALVCGPVRLTREQARRRLFQLGHALREQGLEPGEGVGLLLTNRVESALLVLAVHMIGCRAVMLPPEPGPGELAALIDQSGARLVVADPTHAQQTLRAAERCTRAPRLLSLGAAETAFADADVLALAEHCSTKRPEPAPEPGPDDVVTVFYTGGTLGRPKLAAHGRLPYDVVAAVTDAGSALQPAGGDRALVVTLLTHTSGHLAMLAALMTGSLLVVLPEWDADAAFTALRDEEITTTFTVPPMLYQLLDHPDCEPGALPALRQISLGAAPIAPDRLRQAVATFGPIVSQGYGQTECAGITFLPAQELPEAGDLDSPLWRSCGRPFPGTRLEIRDQDGEPVPQGETGEVCVHSPARMLGYWQDPERTAEAVDPDGWLRTGDIGYLDADGYLYLVDRAKDVIVTGEASGNVYSKVLEDLLHTLPGVRHAAAVGIPDEAVGERVRIFLVGEGINTDAVADVVTAELGPNYAPKDTVLLHSLPTTRIGKVDKKALRDLAEPALLG</sequence>
<dbReference type="InterPro" id="IPR000873">
    <property type="entry name" value="AMP-dep_synth/lig_dom"/>
</dbReference>
<dbReference type="InterPro" id="IPR042099">
    <property type="entry name" value="ANL_N_sf"/>
</dbReference>
<dbReference type="Pfam" id="PF00501">
    <property type="entry name" value="AMP-binding"/>
    <property type="match status" value="1"/>
</dbReference>
<dbReference type="InterPro" id="IPR050237">
    <property type="entry name" value="ATP-dep_AMP-bd_enzyme"/>
</dbReference>
<name>A0A840NBF7_9PSEU</name>
<organism evidence="3 4">
    <name type="scientific">Saccharopolyspora gloriosae</name>
    <dbReference type="NCBI Taxonomy" id="455344"/>
    <lineage>
        <taxon>Bacteria</taxon>
        <taxon>Bacillati</taxon>
        <taxon>Actinomycetota</taxon>
        <taxon>Actinomycetes</taxon>
        <taxon>Pseudonocardiales</taxon>
        <taxon>Pseudonocardiaceae</taxon>
        <taxon>Saccharopolyspora</taxon>
    </lineage>
</organism>
<accession>A0A840NBF7</accession>
<dbReference type="SUPFAM" id="SSF56801">
    <property type="entry name" value="Acetyl-CoA synthetase-like"/>
    <property type="match status" value="1"/>
</dbReference>
<feature type="domain" description="AMP-binding enzyme C-terminal" evidence="2">
    <location>
        <begin position="431"/>
        <end position="502"/>
    </location>
</feature>
<dbReference type="Gene3D" id="3.30.300.30">
    <property type="match status" value="1"/>
</dbReference>
<dbReference type="PANTHER" id="PTHR43767">
    <property type="entry name" value="LONG-CHAIN-FATTY-ACID--COA LIGASE"/>
    <property type="match status" value="1"/>
</dbReference>
<gene>
    <name evidence="3" type="ORF">BJ969_002704</name>
</gene>
<dbReference type="Pfam" id="PF13193">
    <property type="entry name" value="AMP-binding_C"/>
    <property type="match status" value="1"/>
</dbReference>
<dbReference type="Proteomes" id="UP000580474">
    <property type="component" value="Unassembled WGS sequence"/>
</dbReference>
<dbReference type="EC" id="6.2.1.-" evidence="3"/>
<protein>
    <submittedName>
        <fullName evidence="3">Fatty-acyl-CoA synthase</fullName>
        <ecNumber evidence="3">6.2.1.-</ecNumber>
    </submittedName>
</protein>
<dbReference type="Gene3D" id="3.40.50.12780">
    <property type="entry name" value="N-terminal domain of ligase-like"/>
    <property type="match status" value="1"/>
</dbReference>
<proteinExistence type="predicted"/>
<evidence type="ECO:0000259" key="2">
    <source>
        <dbReference type="Pfam" id="PF13193"/>
    </source>
</evidence>
<comment type="caution">
    <text evidence="3">The sequence shown here is derived from an EMBL/GenBank/DDBJ whole genome shotgun (WGS) entry which is preliminary data.</text>
</comment>
<dbReference type="AlphaFoldDB" id="A0A840NBF7"/>
<dbReference type="PANTHER" id="PTHR43767:SF7">
    <property type="entry name" value="MEDIUM_LONG-CHAIN-FATTY-ACID--COA LIGASE FADD8"/>
    <property type="match status" value="1"/>
</dbReference>
<dbReference type="EMBL" id="JACHIV010000001">
    <property type="protein sequence ID" value="MBB5069616.1"/>
    <property type="molecule type" value="Genomic_DNA"/>
</dbReference>
<dbReference type="InterPro" id="IPR025110">
    <property type="entry name" value="AMP-bd_C"/>
</dbReference>
<dbReference type="InterPro" id="IPR045851">
    <property type="entry name" value="AMP-bd_C_sf"/>
</dbReference>
<dbReference type="GO" id="GO:0016877">
    <property type="term" value="F:ligase activity, forming carbon-sulfur bonds"/>
    <property type="evidence" value="ECO:0007669"/>
    <property type="project" value="UniProtKB-ARBA"/>
</dbReference>
<feature type="domain" description="AMP-dependent synthetase/ligase" evidence="1">
    <location>
        <begin position="10"/>
        <end position="377"/>
    </location>
</feature>
<keyword evidence="3" id="KW-0436">Ligase</keyword>
<reference evidence="3 4" key="1">
    <citation type="submission" date="2020-08" db="EMBL/GenBank/DDBJ databases">
        <title>Sequencing the genomes of 1000 actinobacteria strains.</title>
        <authorList>
            <person name="Klenk H.-P."/>
        </authorList>
    </citation>
    <scope>NUCLEOTIDE SEQUENCE [LARGE SCALE GENOMIC DNA]</scope>
    <source>
        <strain evidence="3 4">DSM 45582</strain>
    </source>
</reference>
<keyword evidence="4" id="KW-1185">Reference proteome</keyword>
<evidence type="ECO:0000313" key="3">
    <source>
        <dbReference type="EMBL" id="MBB5069616.1"/>
    </source>
</evidence>
<evidence type="ECO:0000259" key="1">
    <source>
        <dbReference type="Pfam" id="PF00501"/>
    </source>
</evidence>